<evidence type="ECO:0000256" key="1">
    <source>
        <dbReference type="ARBA" id="ARBA00004123"/>
    </source>
</evidence>
<dbReference type="Pfam" id="PF04084">
    <property type="entry name" value="RecA-like_ORC2"/>
    <property type="match status" value="1"/>
</dbReference>
<proteinExistence type="inferred from homology"/>
<comment type="subunit">
    <text evidence="6">Component of the origin recognition complex (ORC).</text>
</comment>
<feature type="non-terminal residue" evidence="9">
    <location>
        <position position="1"/>
    </location>
</feature>
<dbReference type="EMBL" id="KB305828">
    <property type="protein sequence ID" value="ELU00612.1"/>
    <property type="molecule type" value="Genomic_DNA"/>
</dbReference>
<evidence type="ECO:0000259" key="7">
    <source>
        <dbReference type="Pfam" id="PF04084"/>
    </source>
</evidence>
<dbReference type="PANTHER" id="PTHR14052:SF0">
    <property type="entry name" value="ORIGIN RECOGNITION COMPLEX SUBUNIT 2"/>
    <property type="match status" value="1"/>
</dbReference>
<evidence type="ECO:0000256" key="4">
    <source>
        <dbReference type="ARBA" id="ARBA00022705"/>
    </source>
</evidence>
<dbReference type="InterPro" id="IPR007220">
    <property type="entry name" value="ORC2"/>
</dbReference>
<dbReference type="GO" id="GO:0006260">
    <property type="term" value="P:DNA replication"/>
    <property type="evidence" value="ECO:0007669"/>
    <property type="project" value="UniProtKB-UniRule"/>
</dbReference>
<dbReference type="EMBL" id="AMQN01009626">
    <property type="status" value="NOT_ANNOTATED_CDS"/>
    <property type="molecule type" value="Genomic_DNA"/>
</dbReference>
<evidence type="ECO:0000256" key="3">
    <source>
        <dbReference type="ARBA" id="ARBA00019080"/>
    </source>
</evidence>
<evidence type="ECO:0000313" key="11">
    <source>
        <dbReference type="Proteomes" id="UP000014760"/>
    </source>
</evidence>
<sequence>VDAYFEAQEASVLTSDRTLAKLSMPRMDQHTLHGVLQGSEDGLLAERKQLTEDLKSHFRHWMYLLCSGFNLLLYGVGSKRNLLEDFRLTLLKDLTHVVVNGYFPSLTIKSVLNHITEEILEHSGGFQSALDQSAFIKRKLIKGLSHLNVFVVIHNIDGSTLRNERSQSVLAHLAQSPNVHLMASVDHINSPLLWDQGKMAQLKFLWINATTYAPYDEETCYENSLLVQQSGGLALSSLKHVSQSLPPNSRRIYLLLVKYHLEHSDDQGYQGLSFPLLYQKCREAFFVNTDQTLRSHLTEFRDHKLIRIRKMDGVEMLSVPLDSQTLKDFVEQQDEEI</sequence>
<dbReference type="GO" id="GO:0005664">
    <property type="term" value="C:nuclear origin of replication recognition complex"/>
    <property type="evidence" value="ECO:0007669"/>
    <property type="project" value="UniProtKB-UniRule"/>
</dbReference>
<dbReference type="EnsemblMetazoa" id="CapteT126602">
    <property type="protein sequence ID" value="CapteP126602"/>
    <property type="gene ID" value="CapteG126602"/>
</dbReference>
<feature type="domain" description="Origin recognition complex subunit 2 RecA-like" evidence="7">
    <location>
        <begin position="46"/>
        <end position="208"/>
    </location>
</feature>
<reference evidence="11" key="1">
    <citation type="submission" date="2012-12" db="EMBL/GenBank/DDBJ databases">
        <authorList>
            <person name="Hellsten U."/>
            <person name="Grimwood J."/>
            <person name="Chapman J.A."/>
            <person name="Shapiro H."/>
            <person name="Aerts A."/>
            <person name="Otillar R.P."/>
            <person name="Terry A.Y."/>
            <person name="Boore J.L."/>
            <person name="Simakov O."/>
            <person name="Marletaz F."/>
            <person name="Cho S.-J."/>
            <person name="Edsinger-Gonzales E."/>
            <person name="Havlak P."/>
            <person name="Kuo D.-H."/>
            <person name="Larsson T."/>
            <person name="Lv J."/>
            <person name="Arendt D."/>
            <person name="Savage R."/>
            <person name="Osoegawa K."/>
            <person name="de Jong P."/>
            <person name="Lindberg D.R."/>
            <person name="Seaver E.C."/>
            <person name="Weisblat D.A."/>
            <person name="Putnam N.H."/>
            <person name="Grigoriev I.V."/>
            <person name="Rokhsar D.S."/>
        </authorList>
    </citation>
    <scope>NUCLEOTIDE SEQUENCE</scope>
    <source>
        <strain evidence="11">I ESC-2004</strain>
    </source>
</reference>
<protein>
    <recommendedName>
        <fullName evidence="3 6">Origin recognition complex subunit 2</fullName>
    </recommendedName>
</protein>
<dbReference type="GO" id="GO:0003688">
    <property type="term" value="F:DNA replication origin binding"/>
    <property type="evidence" value="ECO:0007669"/>
    <property type="project" value="UniProtKB-UniRule"/>
</dbReference>
<evidence type="ECO:0000313" key="9">
    <source>
        <dbReference type="EMBL" id="ELU00612.1"/>
    </source>
</evidence>
<gene>
    <name evidence="9" type="ORF">CAPTEDRAFT_126602</name>
</gene>
<dbReference type="STRING" id="283909.R7UBG7"/>
<dbReference type="OMA" id="YDFELAY"/>
<comment type="similarity">
    <text evidence="2 6">Belongs to the ORC2 family.</text>
</comment>
<dbReference type="OrthoDB" id="20198at2759"/>
<keyword evidence="4 6" id="KW-0235">DNA replication</keyword>
<dbReference type="Proteomes" id="UP000014760">
    <property type="component" value="Unassembled WGS sequence"/>
</dbReference>
<keyword evidence="11" id="KW-1185">Reference proteome</keyword>
<reference evidence="9 11" key="2">
    <citation type="journal article" date="2013" name="Nature">
        <title>Insights into bilaterian evolution from three spiralian genomes.</title>
        <authorList>
            <person name="Simakov O."/>
            <person name="Marletaz F."/>
            <person name="Cho S.J."/>
            <person name="Edsinger-Gonzales E."/>
            <person name="Havlak P."/>
            <person name="Hellsten U."/>
            <person name="Kuo D.H."/>
            <person name="Larsson T."/>
            <person name="Lv J."/>
            <person name="Arendt D."/>
            <person name="Savage R."/>
            <person name="Osoegawa K."/>
            <person name="de Jong P."/>
            <person name="Grimwood J."/>
            <person name="Chapman J.A."/>
            <person name="Shapiro H."/>
            <person name="Aerts A."/>
            <person name="Otillar R.P."/>
            <person name="Terry A.Y."/>
            <person name="Boore J.L."/>
            <person name="Grigoriev I.V."/>
            <person name="Lindberg D.R."/>
            <person name="Seaver E.C."/>
            <person name="Weisblat D.A."/>
            <person name="Putnam N.H."/>
            <person name="Rokhsar D.S."/>
        </authorList>
    </citation>
    <scope>NUCLEOTIDE SEQUENCE</scope>
    <source>
        <strain evidence="9 11">I ESC-2004</strain>
    </source>
</reference>
<dbReference type="InterPro" id="IPR056772">
    <property type="entry name" value="RecA-like_ORC2"/>
</dbReference>
<dbReference type="HOGENOM" id="CLU_018596_1_0_1"/>
<comment type="function">
    <text evidence="6">Component of the origin recognition complex (ORC) that binds origins of replication. DNA-binding is ATP-dependent. ORC is required to assemble the pre-replication complex necessary to initiate DNA replication.</text>
</comment>
<accession>R7UBG7</accession>
<dbReference type="AlphaFoldDB" id="R7UBG7"/>
<evidence type="ECO:0000259" key="8">
    <source>
        <dbReference type="Pfam" id="PF24882"/>
    </source>
</evidence>
<reference evidence="10" key="3">
    <citation type="submission" date="2015-06" db="UniProtKB">
        <authorList>
            <consortium name="EnsemblMetazoa"/>
        </authorList>
    </citation>
    <scope>IDENTIFICATION</scope>
</reference>
<comment type="subcellular location">
    <subcellularLocation>
        <location evidence="1 6">Nucleus</location>
    </subcellularLocation>
</comment>
<evidence type="ECO:0000313" key="10">
    <source>
        <dbReference type="EnsemblMetazoa" id="CapteP126602"/>
    </source>
</evidence>
<dbReference type="Pfam" id="PF24882">
    <property type="entry name" value="WHD_ORC2"/>
    <property type="match status" value="1"/>
</dbReference>
<dbReference type="InterPro" id="IPR056773">
    <property type="entry name" value="WHD_ORC2"/>
</dbReference>
<keyword evidence="5 6" id="KW-0539">Nucleus</keyword>
<feature type="domain" description="Origin recognition complex subunit 2 winged-helix" evidence="8">
    <location>
        <begin position="265"/>
        <end position="324"/>
    </location>
</feature>
<evidence type="ECO:0000256" key="2">
    <source>
        <dbReference type="ARBA" id="ARBA00007421"/>
    </source>
</evidence>
<evidence type="ECO:0000256" key="6">
    <source>
        <dbReference type="RuleBase" id="RU368084"/>
    </source>
</evidence>
<organism evidence="9">
    <name type="scientific">Capitella teleta</name>
    <name type="common">Polychaete worm</name>
    <dbReference type="NCBI Taxonomy" id="283909"/>
    <lineage>
        <taxon>Eukaryota</taxon>
        <taxon>Metazoa</taxon>
        <taxon>Spiralia</taxon>
        <taxon>Lophotrochozoa</taxon>
        <taxon>Annelida</taxon>
        <taxon>Polychaeta</taxon>
        <taxon>Sedentaria</taxon>
        <taxon>Scolecida</taxon>
        <taxon>Capitellidae</taxon>
        <taxon>Capitella</taxon>
    </lineage>
</organism>
<dbReference type="FunCoup" id="R7UBG7">
    <property type="interactions" value="1757"/>
</dbReference>
<evidence type="ECO:0000256" key="5">
    <source>
        <dbReference type="ARBA" id="ARBA00023242"/>
    </source>
</evidence>
<dbReference type="PANTHER" id="PTHR14052">
    <property type="entry name" value="ORIGIN RECOGNITION COMPLEX SUBUNIT 2"/>
    <property type="match status" value="1"/>
</dbReference>
<name>R7UBG7_CAPTE</name>